<dbReference type="STRING" id="29539.SAMN02745716_1831"/>
<organism evidence="2 3">
    <name type="scientific">Thermoleophilum album</name>
    <dbReference type="NCBI Taxonomy" id="29539"/>
    <lineage>
        <taxon>Bacteria</taxon>
        <taxon>Bacillati</taxon>
        <taxon>Actinomycetota</taxon>
        <taxon>Thermoleophilia</taxon>
        <taxon>Thermoleophilales</taxon>
        <taxon>Thermoleophilaceae</taxon>
        <taxon>Thermoleophilum</taxon>
    </lineage>
</organism>
<dbReference type="OrthoDB" id="5244762at2"/>
<sequence length="69" mass="7796">MTIYCVIPRPLADQLYEKLSDYYRDDPNVEVIIDRRRGGKPGPKPADRGRRRKRVAGTFPPIDVPGGVS</sequence>
<dbReference type="RefSeq" id="WP_093118342.1">
    <property type="nucleotide sequence ID" value="NZ_FNWJ01000002.1"/>
</dbReference>
<evidence type="ECO:0000256" key="1">
    <source>
        <dbReference type="SAM" id="MobiDB-lite"/>
    </source>
</evidence>
<feature type="region of interest" description="Disordered" evidence="1">
    <location>
        <begin position="34"/>
        <end position="69"/>
    </location>
</feature>
<protein>
    <submittedName>
        <fullName evidence="2">Uncharacterized protein</fullName>
    </submittedName>
</protein>
<reference evidence="3" key="1">
    <citation type="submission" date="2016-10" db="EMBL/GenBank/DDBJ databases">
        <authorList>
            <person name="Varghese N."/>
            <person name="Submissions S."/>
        </authorList>
    </citation>
    <scope>NUCLEOTIDE SEQUENCE [LARGE SCALE GENOMIC DNA]</scope>
    <source>
        <strain evidence="3">ATCC 35263</strain>
    </source>
</reference>
<evidence type="ECO:0000313" key="3">
    <source>
        <dbReference type="Proteomes" id="UP000222056"/>
    </source>
</evidence>
<keyword evidence="3" id="KW-1185">Reference proteome</keyword>
<dbReference type="EMBL" id="FNWJ01000002">
    <property type="protein sequence ID" value="SEH15065.1"/>
    <property type="molecule type" value="Genomic_DNA"/>
</dbReference>
<dbReference type="AlphaFoldDB" id="A0A1H6FZD8"/>
<proteinExistence type="predicted"/>
<dbReference type="Proteomes" id="UP000222056">
    <property type="component" value="Unassembled WGS sequence"/>
</dbReference>
<gene>
    <name evidence="2" type="ORF">SAMN02745716_1831</name>
</gene>
<name>A0A1H6FZD8_THEAL</name>
<accession>A0A1H6FZD8</accession>
<evidence type="ECO:0000313" key="2">
    <source>
        <dbReference type="EMBL" id="SEH15065.1"/>
    </source>
</evidence>